<dbReference type="PANTHER" id="PTHR40275:SF1">
    <property type="entry name" value="SSL7038 PROTEIN"/>
    <property type="match status" value="1"/>
</dbReference>
<dbReference type="CDD" id="cd00093">
    <property type="entry name" value="HTH_XRE"/>
    <property type="match status" value="1"/>
</dbReference>
<evidence type="ECO:0000313" key="1">
    <source>
        <dbReference type="EMBL" id="MCQ8180668.1"/>
    </source>
</evidence>
<dbReference type="NCBIfam" id="TIGR02684">
    <property type="entry name" value="dnstrm_HI1420"/>
    <property type="match status" value="1"/>
</dbReference>
<dbReference type="RefSeq" id="WP_256610032.1">
    <property type="nucleotide sequence ID" value="NZ_JANIBM010000005.1"/>
</dbReference>
<name>A0ABT1UEK9_9GAMM</name>
<dbReference type="InterPro" id="IPR014057">
    <property type="entry name" value="HI1420"/>
</dbReference>
<proteinExistence type="predicted"/>
<reference evidence="1 2" key="1">
    <citation type="submission" date="2022-07" db="EMBL/GenBank/DDBJ databases">
        <title>Methylomonas rivi sp. nov., Methylomonas rosea sp. nov., Methylomonas aureus sp. nov. and Methylomonas subterranea sp. nov., four novel methanotrophs isolated from a freshwater creek and the deep terrestrial subsurface.</title>
        <authorList>
            <person name="Abin C."/>
            <person name="Sankaranarayanan K."/>
            <person name="Garner C."/>
            <person name="Sindelar R."/>
            <person name="Kotary K."/>
            <person name="Garner R."/>
            <person name="Barclay S."/>
            <person name="Lawson P."/>
            <person name="Krumholz L."/>
        </authorList>
    </citation>
    <scope>NUCLEOTIDE SEQUENCE [LARGE SCALE GENOMIC DNA]</scope>
    <source>
        <strain evidence="1 2">SURF-1</strain>
    </source>
</reference>
<dbReference type="SUPFAM" id="SSF47413">
    <property type="entry name" value="lambda repressor-like DNA-binding domains"/>
    <property type="match status" value="1"/>
</dbReference>
<gene>
    <name evidence="1" type="ORF">NP603_06090</name>
</gene>
<dbReference type="InterPro" id="IPR001387">
    <property type="entry name" value="Cro/C1-type_HTH"/>
</dbReference>
<keyword evidence="2" id="KW-1185">Reference proteome</keyword>
<dbReference type="Gene3D" id="1.10.260.40">
    <property type="entry name" value="lambda repressor-like DNA-binding domains"/>
    <property type="match status" value="1"/>
</dbReference>
<organism evidence="1 2">
    <name type="scientific">Methylomonas aurea</name>
    <dbReference type="NCBI Taxonomy" id="2952224"/>
    <lineage>
        <taxon>Bacteria</taxon>
        <taxon>Pseudomonadati</taxon>
        <taxon>Pseudomonadota</taxon>
        <taxon>Gammaproteobacteria</taxon>
        <taxon>Methylococcales</taxon>
        <taxon>Methylococcaceae</taxon>
        <taxon>Methylomonas</taxon>
    </lineage>
</organism>
<sequence>MTEEFSRYDTSDYLKTDEDMALYFDACIEEDPGDGSLIRAALGDIARARGMSQLAKDTGISREGLYRALSADGNPEFTTILKVTRALGIKLHAGIT</sequence>
<dbReference type="EMBL" id="JANIBM010000005">
    <property type="protein sequence ID" value="MCQ8180668.1"/>
    <property type="molecule type" value="Genomic_DNA"/>
</dbReference>
<dbReference type="Pfam" id="PF21716">
    <property type="entry name" value="dnstrm_HI1420"/>
    <property type="match status" value="1"/>
</dbReference>
<dbReference type="PANTHER" id="PTHR40275">
    <property type="entry name" value="SSL7038 PROTEIN"/>
    <property type="match status" value="1"/>
</dbReference>
<evidence type="ECO:0000313" key="2">
    <source>
        <dbReference type="Proteomes" id="UP001524569"/>
    </source>
</evidence>
<accession>A0ABT1UEK9</accession>
<dbReference type="Proteomes" id="UP001524569">
    <property type="component" value="Unassembled WGS sequence"/>
</dbReference>
<protein>
    <submittedName>
        <fullName evidence="1">Addiction module antidote protein</fullName>
    </submittedName>
</protein>
<comment type="caution">
    <text evidence="1">The sequence shown here is derived from an EMBL/GenBank/DDBJ whole genome shotgun (WGS) entry which is preliminary data.</text>
</comment>
<dbReference type="InterPro" id="IPR010982">
    <property type="entry name" value="Lambda_DNA-bd_dom_sf"/>
</dbReference>